<proteinExistence type="predicted"/>
<dbReference type="AlphaFoldDB" id="A0A7C8V7Q7"/>
<comment type="caution">
    <text evidence="2">The sequence shown here is derived from an EMBL/GenBank/DDBJ whole genome shotgun (WGS) entry which is preliminary data.</text>
</comment>
<evidence type="ECO:0000313" key="3">
    <source>
        <dbReference type="Proteomes" id="UP000474640"/>
    </source>
</evidence>
<feature type="region of interest" description="Disordered" evidence="1">
    <location>
        <begin position="35"/>
        <end position="67"/>
    </location>
</feature>
<feature type="compositionally biased region" description="Polar residues" evidence="1">
    <location>
        <begin position="51"/>
        <end position="67"/>
    </location>
</feature>
<gene>
    <name evidence="2" type="ORF">TWF970_010786</name>
</gene>
<reference evidence="2 3" key="1">
    <citation type="submission" date="2020-01" db="EMBL/GenBank/DDBJ databases">
        <authorList>
            <person name="Palmer J.M."/>
        </authorList>
    </citation>
    <scope>NUCLEOTIDE SEQUENCE [LARGE SCALE GENOMIC DNA]</scope>
    <source>
        <strain evidence="2 3">TWF970</strain>
    </source>
</reference>
<sequence length="156" mass="17256">MGPNTPTNIVKSHKRVDSSTLPDDEMLILIKSQPNPRYTSIKGSNRPLVPGNTSHITTNSSGQLPFSDTRTAVDRLQDDISRKRNPPATVTMWSKIQINKKNHSFVGCEGSSEFGESEILEEYAYTQKSACEFVERLDFSRWTQACGGNNAGSPHA</sequence>
<name>A0A7C8V7Q7_ORBOL</name>
<protein>
    <submittedName>
        <fullName evidence="2">Uncharacterized protein</fullName>
    </submittedName>
</protein>
<dbReference type="EMBL" id="JAABOJ010000073">
    <property type="protein sequence ID" value="KAF3270583.1"/>
    <property type="molecule type" value="Genomic_DNA"/>
</dbReference>
<accession>A0A7C8V7Q7</accession>
<dbReference type="Proteomes" id="UP000474640">
    <property type="component" value="Unassembled WGS sequence"/>
</dbReference>
<evidence type="ECO:0000256" key="1">
    <source>
        <dbReference type="SAM" id="MobiDB-lite"/>
    </source>
</evidence>
<organism evidence="2 3">
    <name type="scientific">Orbilia oligospora</name>
    <name type="common">Nematode-trapping fungus</name>
    <name type="synonym">Arthrobotrys oligospora</name>
    <dbReference type="NCBI Taxonomy" id="2813651"/>
    <lineage>
        <taxon>Eukaryota</taxon>
        <taxon>Fungi</taxon>
        <taxon>Dikarya</taxon>
        <taxon>Ascomycota</taxon>
        <taxon>Pezizomycotina</taxon>
        <taxon>Orbiliomycetes</taxon>
        <taxon>Orbiliales</taxon>
        <taxon>Orbiliaceae</taxon>
        <taxon>Orbilia</taxon>
    </lineage>
</organism>
<evidence type="ECO:0000313" key="2">
    <source>
        <dbReference type="EMBL" id="KAF3270583.1"/>
    </source>
</evidence>